<dbReference type="OMA" id="CTYNRYL"/>
<keyword evidence="2" id="KW-1185">Reference proteome</keyword>
<gene>
    <name evidence="1" type="ORF">TCLT_LOCUS172</name>
</gene>
<dbReference type="AlphaFoldDB" id="A0A0N5CJG6"/>
<accession>A0A0N5CJG6</accession>
<name>A0A0N5CJG6_THECL</name>
<sequence length="290" mass="32997">MTAGDHYFKMVKELICEQMKVFEADGGWKVMNENAKHCTYERYLAVGAADCQNSASVIEGVITTLIAVKQAMQKRMETLEVRQCQRSSLLEMTKAVKNSTSRIKNIKIRCDRNVNINDKLVEDDCTNHLSTVLIRNRDLSAPYLQDQEYISKDSMDDTLIQTDQQSPKISVGEYCKPITSLTGSFTVDQDEDTVVFGPVHPLVFEDTETSESILRPKSIMDLINIPNDEIHRKTEPPKLKSEIAKQLMDEVENKNLPHQDAAPEYKSSLPLIKSELAKQWIREVAQEFPK</sequence>
<protein>
    <submittedName>
        <fullName evidence="3">Gag protein</fullName>
    </submittedName>
</protein>
<dbReference type="EMBL" id="UYYF01000010">
    <property type="protein sequence ID" value="VDM95032.1"/>
    <property type="molecule type" value="Genomic_DNA"/>
</dbReference>
<dbReference type="WBParaSite" id="TCLT_0000017101-mRNA-1">
    <property type="protein sequence ID" value="TCLT_0000017101-mRNA-1"/>
    <property type="gene ID" value="TCLT_0000017101"/>
</dbReference>
<dbReference type="Proteomes" id="UP000276776">
    <property type="component" value="Unassembled WGS sequence"/>
</dbReference>
<organism evidence="3">
    <name type="scientific">Thelazia callipaeda</name>
    <name type="common">Oriental eyeworm</name>
    <name type="synonym">Parasitic nematode</name>
    <dbReference type="NCBI Taxonomy" id="103827"/>
    <lineage>
        <taxon>Eukaryota</taxon>
        <taxon>Metazoa</taxon>
        <taxon>Ecdysozoa</taxon>
        <taxon>Nematoda</taxon>
        <taxon>Chromadorea</taxon>
        <taxon>Rhabditida</taxon>
        <taxon>Spirurina</taxon>
        <taxon>Spiruromorpha</taxon>
        <taxon>Thelazioidea</taxon>
        <taxon>Thelaziidae</taxon>
        <taxon>Thelazia</taxon>
    </lineage>
</organism>
<dbReference type="OrthoDB" id="5852455at2759"/>
<reference evidence="3" key="1">
    <citation type="submission" date="2017-02" db="UniProtKB">
        <authorList>
            <consortium name="WormBaseParasite"/>
        </authorList>
    </citation>
    <scope>IDENTIFICATION</scope>
</reference>
<evidence type="ECO:0000313" key="1">
    <source>
        <dbReference type="EMBL" id="VDM95032.1"/>
    </source>
</evidence>
<evidence type="ECO:0000313" key="2">
    <source>
        <dbReference type="Proteomes" id="UP000276776"/>
    </source>
</evidence>
<evidence type="ECO:0000313" key="3">
    <source>
        <dbReference type="WBParaSite" id="TCLT_0000017101-mRNA-1"/>
    </source>
</evidence>
<proteinExistence type="predicted"/>
<reference evidence="1 2" key="2">
    <citation type="submission" date="2018-11" db="EMBL/GenBank/DDBJ databases">
        <authorList>
            <consortium name="Pathogen Informatics"/>
        </authorList>
    </citation>
    <scope>NUCLEOTIDE SEQUENCE [LARGE SCALE GENOMIC DNA]</scope>
</reference>